<evidence type="ECO:0000313" key="2">
    <source>
        <dbReference type="Proteomes" id="UP000182101"/>
    </source>
</evidence>
<dbReference type="EMBL" id="CP018025">
    <property type="protein sequence ID" value="APD92357.1"/>
    <property type="molecule type" value="Genomic_DNA"/>
</dbReference>
<gene>
    <name evidence="1" type="ORF">BM524_20870</name>
</gene>
<proteinExistence type="predicted"/>
<name>A0AAC9NU93_9ALTE</name>
<sequence length="65" mass="7350">MAISQFERAIDEHIAKQQQEDGLSVTVDLTKPVLNETERRAKNIERQLQQKIRTSSGSMALGKLI</sequence>
<dbReference type="AlphaFoldDB" id="A0AAC9NU93"/>
<protein>
    <submittedName>
        <fullName evidence="1">Uncharacterized protein</fullName>
    </submittedName>
</protein>
<accession>A0AAC9NU93</accession>
<evidence type="ECO:0000313" key="1">
    <source>
        <dbReference type="EMBL" id="APD92357.1"/>
    </source>
</evidence>
<dbReference type="RefSeq" id="WP_071960971.1">
    <property type="nucleotide sequence ID" value="NZ_CP018025.1"/>
</dbReference>
<geneLocation type="plasmid" evidence="2">
    <name>pamcp48-600</name>
</geneLocation>
<keyword evidence="1" id="KW-0614">Plasmid</keyword>
<reference evidence="1 2" key="1">
    <citation type="submission" date="2016-11" db="EMBL/GenBank/DDBJ databases">
        <title>Networking in microbes: conjugative elements and plasmids in the genus Alteromonas.</title>
        <authorList>
            <person name="Lopez-Perez M."/>
            <person name="Ramon-Marco N."/>
            <person name="Rodriguez-Valera F."/>
        </authorList>
    </citation>
    <scope>NUCLEOTIDE SEQUENCE [LARGE SCALE GENOMIC DNA]</scope>
    <source>
        <strain evidence="1 2">CP48</strain>
        <plasmid evidence="2">pamcp48-600</plasmid>
    </source>
</reference>
<dbReference type="Proteomes" id="UP000182101">
    <property type="component" value="Plasmid pAMCP48-600"/>
</dbReference>
<organism evidence="1 2">
    <name type="scientific">Alteromonas mediterranea</name>
    <dbReference type="NCBI Taxonomy" id="314275"/>
    <lineage>
        <taxon>Bacteria</taxon>
        <taxon>Pseudomonadati</taxon>
        <taxon>Pseudomonadota</taxon>
        <taxon>Gammaproteobacteria</taxon>
        <taxon>Alteromonadales</taxon>
        <taxon>Alteromonadaceae</taxon>
        <taxon>Alteromonas/Salinimonas group</taxon>
        <taxon>Alteromonas</taxon>
    </lineage>
</organism>